<evidence type="ECO:0000256" key="2">
    <source>
        <dbReference type="SAM" id="MobiDB-lite"/>
    </source>
</evidence>
<feature type="domain" description="CCAAT-binding factor" evidence="3">
    <location>
        <begin position="666"/>
        <end position="841"/>
    </location>
</feature>
<dbReference type="GeneID" id="34459827"/>
<feature type="compositionally biased region" description="Acidic residues" evidence="2">
    <location>
        <begin position="1057"/>
        <end position="1097"/>
    </location>
</feature>
<feature type="compositionally biased region" description="Basic and acidic residues" evidence="2">
    <location>
        <begin position="45"/>
        <end position="55"/>
    </location>
</feature>
<feature type="compositionally biased region" description="Acidic residues" evidence="2">
    <location>
        <begin position="1023"/>
        <end position="1037"/>
    </location>
</feature>
<feature type="compositionally biased region" description="Basic and acidic residues" evidence="2">
    <location>
        <begin position="251"/>
        <end position="264"/>
    </location>
</feature>
<dbReference type="OrthoDB" id="28947at2759"/>
<feature type="compositionally biased region" description="Basic and acidic residues" evidence="2">
    <location>
        <begin position="174"/>
        <end position="185"/>
    </location>
</feature>
<feature type="compositionally biased region" description="Acidic residues" evidence="2">
    <location>
        <begin position="984"/>
        <end position="1012"/>
    </location>
</feature>
<dbReference type="Pfam" id="PF03914">
    <property type="entry name" value="CBF"/>
    <property type="match status" value="1"/>
</dbReference>
<feature type="compositionally biased region" description="Acidic residues" evidence="2">
    <location>
        <begin position="959"/>
        <end position="970"/>
    </location>
</feature>
<dbReference type="InterPro" id="IPR005612">
    <property type="entry name" value="CCAAT-binding_factor"/>
</dbReference>
<accession>A0A1L9VI60</accession>
<feature type="compositionally biased region" description="Basic and acidic residues" evidence="2">
    <location>
        <begin position="1047"/>
        <end position="1056"/>
    </location>
</feature>
<feature type="compositionally biased region" description="Acidic residues" evidence="2">
    <location>
        <begin position="148"/>
        <end position="166"/>
    </location>
</feature>
<feature type="region of interest" description="Disordered" evidence="2">
    <location>
        <begin position="45"/>
        <end position="264"/>
    </location>
</feature>
<dbReference type="RefSeq" id="XP_022400271.1">
    <property type="nucleotide sequence ID" value="XM_022543566.1"/>
</dbReference>
<sequence length="1137" mass="127574">MAKNNNNKGKDSAIPDGGVALNDSNAVGESLPNFEENAFAGLRQKIEQKLKDQNSKSKNKGKAGAKDAPKNNTPKKDAPTPKNDNNNKKETAPKPAPKQEPKNDNKGRKRDRNGDVIAREEKAAGKDKASKSNDDDTLRQEILALGGTEEDLDLIAGAESEDEVEDANTSKKSGKSDDDALRKELSGMLAAAGQVVPEDLKDDEVEEEQEEDEGDEEEDEEEDGDGDDESDEQEQAEEEESDAEEEASPEPPKETKKEPAKSDEFVVPKEFASLAIPPRSDWYATSLPPIKAAKLATTLPRYVVERLQAHALSLLEKDTKMYNAAQQASASSSHKFYSTIMASGTLSDKISALTLAVQESPVHNTKALETLIGLGKKRSRTQAVEVLRSLKDMFAQGTLLPNDRRLRSFANQPSLMAAFQGVDQKWTEQDPLPNGLQNRHLILWAYENFLKDQFFEVLKIMEVWCNDEIEFSRSRALSYVYELLKEKPEQEANLLRLLVNKLGDPSKKIASRASYLLLQLEQAHPLMKPTVVTSVEEVLFRSGQSQHAKYYGIITLNQTVLSLKEEKTAAKLLDIYFALFVTLLKSHKPVKGQQGKNKFGNKKYIKKAKEEEKGLAQQEEMQDKLVSGVLTGVNRAYPFTSSDTARLSKHIDTLFRITHSSNFNTSIQALMLIQQLTSSHQVGADRFYRTLYESLLDPRVATSSKQALYLNLLFKALKNDVNVRRVKAFVKRLVQILGLHQPSFICGIFYLIRELEKTYIGLQTLLDQPEENESDEEEVFRDVPDEDDEPQQPEEPEAKPQKPLNIYDPRKRDPEHSNADKTCLWELIPYMTHFHPSVSVNAAHILDHQTMSGKPDLTIHTLSHFLDRFIYRTPKAEKGARGASIMQPLAGGETADRLVGAGKAATHVPLNSEAFWKKKADEISAEDVFFHEYFSRVGKDKEKNKARGKKDDKDPVSKDEEDGDLSENEDQIWKALVDSRPELEEGDSDDDLDMDDLESAYDAEENADEGSADEGVIFNDESDKSDEEEPIDEDMSEPEPTPKPKPKPKDSKKKDEEPSDEDDDFDMDVSDDDAFVGSDEELPMDMGAFEEEEEQEEEKPAKEKDSERKKRRKLKHLPTFASADDYAALLDGEEDGM</sequence>
<dbReference type="PANTHER" id="PTHR12048:SF0">
    <property type="entry name" value="CCAAT_ENHANCER-BINDING PROTEIN ZETA"/>
    <property type="match status" value="1"/>
</dbReference>
<name>A0A1L9VI60_ASPGL</name>
<dbReference type="GO" id="GO:0005634">
    <property type="term" value="C:nucleus"/>
    <property type="evidence" value="ECO:0007669"/>
    <property type="project" value="UniProtKB-ARBA"/>
</dbReference>
<feature type="compositionally biased region" description="Basic and acidic residues" evidence="2">
    <location>
        <begin position="64"/>
        <end position="139"/>
    </location>
</feature>
<feature type="compositionally biased region" description="Acidic residues" evidence="2">
    <location>
        <begin position="768"/>
        <end position="795"/>
    </location>
</feature>
<feature type="compositionally biased region" description="Basic and acidic residues" evidence="2">
    <location>
        <begin position="1098"/>
        <end position="1108"/>
    </location>
</feature>
<feature type="region of interest" description="Disordered" evidence="2">
    <location>
        <begin position="1"/>
        <end position="29"/>
    </location>
</feature>
<comment type="similarity">
    <text evidence="1">Belongs to the CBF/MAK21 family.</text>
</comment>
<dbReference type="EMBL" id="KV878899">
    <property type="protein sequence ID" value="OJJ83573.1"/>
    <property type="molecule type" value="Genomic_DNA"/>
</dbReference>
<evidence type="ECO:0000313" key="5">
    <source>
        <dbReference type="Proteomes" id="UP000184300"/>
    </source>
</evidence>
<evidence type="ECO:0000256" key="1">
    <source>
        <dbReference type="ARBA" id="ARBA00007797"/>
    </source>
</evidence>
<evidence type="ECO:0000313" key="4">
    <source>
        <dbReference type="EMBL" id="OJJ83573.1"/>
    </source>
</evidence>
<dbReference type="InterPro" id="IPR040155">
    <property type="entry name" value="CEBPZ/Mak21-like"/>
</dbReference>
<dbReference type="STRING" id="1160497.A0A1L9VI60"/>
<keyword evidence="5" id="KW-1185">Reference proteome</keyword>
<protein>
    <recommendedName>
        <fullName evidence="3">CCAAT-binding factor domain-containing protein</fullName>
    </recommendedName>
</protein>
<feature type="compositionally biased region" description="Basic and acidic residues" evidence="2">
    <location>
        <begin position="941"/>
        <end position="958"/>
    </location>
</feature>
<reference evidence="5" key="1">
    <citation type="journal article" date="2017" name="Genome Biol.">
        <title>Comparative genomics reveals high biological diversity and specific adaptations in the industrially and medically important fungal genus Aspergillus.</title>
        <authorList>
            <person name="de Vries R.P."/>
            <person name="Riley R."/>
            <person name="Wiebenga A."/>
            <person name="Aguilar-Osorio G."/>
            <person name="Amillis S."/>
            <person name="Uchima C.A."/>
            <person name="Anderluh G."/>
            <person name="Asadollahi M."/>
            <person name="Askin M."/>
            <person name="Barry K."/>
            <person name="Battaglia E."/>
            <person name="Bayram O."/>
            <person name="Benocci T."/>
            <person name="Braus-Stromeyer S.A."/>
            <person name="Caldana C."/>
            <person name="Canovas D."/>
            <person name="Cerqueira G.C."/>
            <person name="Chen F."/>
            <person name="Chen W."/>
            <person name="Choi C."/>
            <person name="Clum A."/>
            <person name="Dos Santos R.A."/>
            <person name="Damasio A.R."/>
            <person name="Diallinas G."/>
            <person name="Emri T."/>
            <person name="Fekete E."/>
            <person name="Flipphi M."/>
            <person name="Freyberg S."/>
            <person name="Gallo A."/>
            <person name="Gournas C."/>
            <person name="Habgood R."/>
            <person name="Hainaut M."/>
            <person name="Harispe M.L."/>
            <person name="Henrissat B."/>
            <person name="Hilden K.S."/>
            <person name="Hope R."/>
            <person name="Hossain A."/>
            <person name="Karabika E."/>
            <person name="Karaffa L."/>
            <person name="Karanyi Z."/>
            <person name="Krasevec N."/>
            <person name="Kuo A."/>
            <person name="Kusch H."/>
            <person name="LaButti K."/>
            <person name="Lagendijk E.L."/>
            <person name="Lapidus A."/>
            <person name="Levasseur A."/>
            <person name="Lindquist E."/>
            <person name="Lipzen A."/>
            <person name="Logrieco A.F."/>
            <person name="MacCabe A."/>
            <person name="Maekelae M.R."/>
            <person name="Malavazi I."/>
            <person name="Melin P."/>
            <person name="Meyer V."/>
            <person name="Mielnichuk N."/>
            <person name="Miskei M."/>
            <person name="Molnar A.P."/>
            <person name="Mule G."/>
            <person name="Ngan C.Y."/>
            <person name="Orejas M."/>
            <person name="Orosz E."/>
            <person name="Ouedraogo J.P."/>
            <person name="Overkamp K.M."/>
            <person name="Park H.-S."/>
            <person name="Perrone G."/>
            <person name="Piumi F."/>
            <person name="Punt P.J."/>
            <person name="Ram A.F."/>
            <person name="Ramon A."/>
            <person name="Rauscher S."/>
            <person name="Record E."/>
            <person name="Riano-Pachon D.M."/>
            <person name="Robert V."/>
            <person name="Roehrig J."/>
            <person name="Ruller R."/>
            <person name="Salamov A."/>
            <person name="Salih N.S."/>
            <person name="Samson R.A."/>
            <person name="Sandor E."/>
            <person name="Sanguinetti M."/>
            <person name="Schuetze T."/>
            <person name="Sepcic K."/>
            <person name="Shelest E."/>
            <person name="Sherlock G."/>
            <person name="Sophianopoulou V."/>
            <person name="Squina F.M."/>
            <person name="Sun H."/>
            <person name="Susca A."/>
            <person name="Todd R.B."/>
            <person name="Tsang A."/>
            <person name="Unkles S.E."/>
            <person name="van de Wiele N."/>
            <person name="van Rossen-Uffink D."/>
            <person name="Oliveira J.V."/>
            <person name="Vesth T.C."/>
            <person name="Visser J."/>
            <person name="Yu J.-H."/>
            <person name="Zhou M."/>
            <person name="Andersen M.R."/>
            <person name="Archer D.B."/>
            <person name="Baker S.E."/>
            <person name="Benoit I."/>
            <person name="Brakhage A.A."/>
            <person name="Braus G.H."/>
            <person name="Fischer R."/>
            <person name="Frisvad J.C."/>
            <person name="Goldman G.H."/>
            <person name="Houbraken J."/>
            <person name="Oakley B."/>
            <person name="Pocsi I."/>
            <person name="Scazzocchio C."/>
            <person name="Seiboth B."/>
            <person name="vanKuyk P.A."/>
            <person name="Wortman J."/>
            <person name="Dyer P.S."/>
            <person name="Grigoriev I.V."/>
        </authorList>
    </citation>
    <scope>NUCLEOTIDE SEQUENCE [LARGE SCALE GENOMIC DNA]</scope>
    <source>
        <strain evidence="5">CBS 516.65</strain>
    </source>
</reference>
<feature type="compositionally biased region" description="Acidic residues" evidence="2">
    <location>
        <begin position="200"/>
        <end position="248"/>
    </location>
</feature>
<organism evidence="4 5">
    <name type="scientific">Aspergillus glaucus CBS 516.65</name>
    <dbReference type="NCBI Taxonomy" id="1160497"/>
    <lineage>
        <taxon>Eukaryota</taxon>
        <taxon>Fungi</taxon>
        <taxon>Dikarya</taxon>
        <taxon>Ascomycota</taxon>
        <taxon>Pezizomycotina</taxon>
        <taxon>Eurotiomycetes</taxon>
        <taxon>Eurotiomycetidae</taxon>
        <taxon>Eurotiales</taxon>
        <taxon>Aspergillaceae</taxon>
        <taxon>Aspergillus</taxon>
        <taxon>Aspergillus subgen. Aspergillus</taxon>
    </lineage>
</organism>
<dbReference type="AlphaFoldDB" id="A0A1L9VI60"/>
<dbReference type="PANTHER" id="PTHR12048">
    <property type="entry name" value="CCAAT-BINDING FACTOR-RELATED"/>
    <property type="match status" value="1"/>
</dbReference>
<evidence type="ECO:0000259" key="3">
    <source>
        <dbReference type="Pfam" id="PF03914"/>
    </source>
</evidence>
<feature type="region of interest" description="Disordered" evidence="2">
    <location>
        <begin position="941"/>
        <end position="1113"/>
    </location>
</feature>
<dbReference type="InterPro" id="IPR016024">
    <property type="entry name" value="ARM-type_fold"/>
</dbReference>
<feature type="region of interest" description="Disordered" evidence="2">
    <location>
        <begin position="766"/>
        <end position="816"/>
    </location>
</feature>
<proteinExistence type="inferred from homology"/>
<dbReference type="SUPFAM" id="SSF48371">
    <property type="entry name" value="ARM repeat"/>
    <property type="match status" value="1"/>
</dbReference>
<gene>
    <name evidence="4" type="ORF">ASPGLDRAFT_26461</name>
</gene>
<dbReference type="Proteomes" id="UP000184300">
    <property type="component" value="Unassembled WGS sequence"/>
</dbReference>
<dbReference type="VEuPathDB" id="FungiDB:ASPGLDRAFT_26461"/>